<keyword evidence="7" id="KW-0456">Lyase</keyword>
<evidence type="ECO:0000256" key="5">
    <source>
        <dbReference type="ARBA" id="ARBA00022801"/>
    </source>
</evidence>
<dbReference type="PANTHER" id="PTHR42104">
    <property type="entry name" value="EXTRACELLULAR GUANYL-SPECIFIC RIBONUCLEASE RNTA (AFU_ORTHOLOGUE AFUA_4G03230)"/>
    <property type="match status" value="1"/>
</dbReference>
<organism evidence="9 10">
    <name type="scientific">Xylaria bambusicola</name>
    <dbReference type="NCBI Taxonomy" id="326684"/>
    <lineage>
        <taxon>Eukaryota</taxon>
        <taxon>Fungi</taxon>
        <taxon>Dikarya</taxon>
        <taxon>Ascomycota</taxon>
        <taxon>Pezizomycotina</taxon>
        <taxon>Sordariomycetes</taxon>
        <taxon>Xylariomycetidae</taxon>
        <taxon>Xylariales</taxon>
        <taxon>Xylariaceae</taxon>
        <taxon>Xylaria</taxon>
    </lineage>
</organism>
<dbReference type="EC" id="4.6.1.24" evidence="2"/>
<accession>A0AAN7UQJ8</accession>
<dbReference type="PANTHER" id="PTHR42104:SF1">
    <property type="entry name" value="EXTRACELLULAR GUANYL-SPECIFIC RIBONUCLEASE RNTA (AFU_ORTHOLOGUE AFUA_4G03230)"/>
    <property type="match status" value="1"/>
</dbReference>
<evidence type="ECO:0000256" key="4">
    <source>
        <dbReference type="ARBA" id="ARBA00022759"/>
    </source>
</evidence>
<reference evidence="9 10" key="1">
    <citation type="submission" date="2023-10" db="EMBL/GenBank/DDBJ databases">
        <title>Draft genome sequence of Xylaria bambusicola isolate GMP-LS, the root and basal stem rot pathogen of sugarcane in Indonesia.</title>
        <authorList>
            <person name="Selvaraj P."/>
            <person name="Muralishankar V."/>
            <person name="Muruganantham S."/>
            <person name="Sp S."/>
            <person name="Haryani S."/>
            <person name="Lau K.J.X."/>
            <person name="Naqvi N.I."/>
        </authorList>
    </citation>
    <scope>NUCLEOTIDE SEQUENCE [LARGE SCALE GENOMIC DNA]</scope>
    <source>
        <strain evidence="9">GMP-LS</strain>
    </source>
</reference>
<dbReference type="AlphaFoldDB" id="A0AAN7UQJ8"/>
<evidence type="ECO:0000256" key="3">
    <source>
        <dbReference type="ARBA" id="ARBA00022722"/>
    </source>
</evidence>
<name>A0AAN7UQJ8_9PEZI</name>
<evidence type="ECO:0000313" key="10">
    <source>
        <dbReference type="Proteomes" id="UP001305414"/>
    </source>
</evidence>
<dbReference type="GO" id="GO:0016787">
    <property type="term" value="F:hydrolase activity"/>
    <property type="evidence" value="ECO:0007669"/>
    <property type="project" value="UniProtKB-KW"/>
</dbReference>
<evidence type="ECO:0000256" key="6">
    <source>
        <dbReference type="ARBA" id="ARBA00023157"/>
    </source>
</evidence>
<keyword evidence="3" id="KW-0540">Nuclease</keyword>
<comment type="similarity">
    <text evidence="1">Belongs to the ribonuclease N1/T1 family.</text>
</comment>
<gene>
    <name evidence="9" type="ORF">RRF57_006616</name>
</gene>
<dbReference type="Proteomes" id="UP001305414">
    <property type="component" value="Unassembled WGS sequence"/>
</dbReference>
<keyword evidence="4" id="KW-0255">Endonuclease</keyword>
<evidence type="ECO:0000256" key="8">
    <source>
        <dbReference type="ARBA" id="ARBA00034015"/>
    </source>
</evidence>
<dbReference type="InterPro" id="IPR000026">
    <property type="entry name" value="N1-like"/>
</dbReference>
<dbReference type="InterPro" id="IPR016191">
    <property type="entry name" value="Ribonuclease/ribotoxin"/>
</dbReference>
<evidence type="ECO:0000256" key="7">
    <source>
        <dbReference type="ARBA" id="ARBA00023239"/>
    </source>
</evidence>
<dbReference type="EMBL" id="JAWHQM010000017">
    <property type="protein sequence ID" value="KAK5630901.1"/>
    <property type="molecule type" value="Genomic_DNA"/>
</dbReference>
<keyword evidence="10" id="KW-1185">Reference proteome</keyword>
<dbReference type="Gene3D" id="3.10.450.30">
    <property type="entry name" value="Microbial ribonucleases"/>
    <property type="match status" value="1"/>
</dbReference>
<keyword evidence="5" id="KW-0378">Hydrolase</keyword>
<proteinExistence type="inferred from homology"/>
<comment type="caution">
    <text evidence="9">The sequence shown here is derived from an EMBL/GenBank/DDBJ whole genome shotgun (WGS) entry which is preliminary data.</text>
</comment>
<keyword evidence="6" id="KW-1015">Disulfide bond</keyword>
<dbReference type="GO" id="GO:0003723">
    <property type="term" value="F:RNA binding"/>
    <property type="evidence" value="ECO:0007669"/>
    <property type="project" value="InterPro"/>
</dbReference>
<comment type="catalytic activity">
    <reaction evidence="8">
        <text>[RNA] containing guanosine + H2O = an [RNA fragment]-3'-guanosine-3'-phosphate + a 5'-hydroxy-ribonucleotide-3'-[RNA fragment].</text>
        <dbReference type="EC" id="4.6.1.24"/>
    </reaction>
</comment>
<sequence length="141" mass="15211">MRLDLLHCYTGKPSRTEGLHLLQSWQRTRLSFSEALDIRVAADRQSLKTANSYPHTYNNYEGFSFTVSGPYLEFPMLSSGVYTGGTYLHGSKPLGCGLDTYSLIGSPGADRVIINTSCKLAGAITHTGASGNNFVGCSGTH</sequence>
<dbReference type="SUPFAM" id="SSF53933">
    <property type="entry name" value="Microbial ribonucleases"/>
    <property type="match status" value="1"/>
</dbReference>
<evidence type="ECO:0000256" key="2">
    <source>
        <dbReference type="ARBA" id="ARBA00012549"/>
    </source>
</evidence>
<dbReference type="Pfam" id="PF00545">
    <property type="entry name" value="Ribonuclease"/>
    <property type="match status" value="1"/>
</dbReference>
<dbReference type="GO" id="GO:0046589">
    <property type="term" value="F:ribonuclease T1 activity"/>
    <property type="evidence" value="ECO:0007669"/>
    <property type="project" value="UniProtKB-EC"/>
</dbReference>
<evidence type="ECO:0000313" key="9">
    <source>
        <dbReference type="EMBL" id="KAK5630901.1"/>
    </source>
</evidence>
<protein>
    <recommendedName>
        <fullName evidence="2">ribonuclease T1</fullName>
        <ecNumber evidence="2">4.6.1.24</ecNumber>
    </recommendedName>
</protein>
<evidence type="ECO:0000256" key="1">
    <source>
        <dbReference type="ARBA" id="ARBA00009006"/>
    </source>
</evidence>